<dbReference type="PANTHER" id="PTHR35399:SF2">
    <property type="entry name" value="DUF839 DOMAIN-CONTAINING PROTEIN"/>
    <property type="match status" value="1"/>
</dbReference>
<protein>
    <submittedName>
        <fullName evidence="2">Transcriptional initiation protein Tat</fullName>
    </submittedName>
</protein>
<dbReference type="Gene3D" id="2.120.10.30">
    <property type="entry name" value="TolB, C-terminal domain"/>
    <property type="match status" value="1"/>
</dbReference>
<dbReference type="OrthoDB" id="9801383at2"/>
<dbReference type="SUPFAM" id="SSF63829">
    <property type="entry name" value="Calcium-dependent phosphotriesterase"/>
    <property type="match status" value="1"/>
</dbReference>
<dbReference type="Pfam" id="PF05787">
    <property type="entry name" value="PhoX"/>
    <property type="match status" value="1"/>
</dbReference>
<evidence type="ECO:0000313" key="2">
    <source>
        <dbReference type="EMBL" id="PHY90464.1"/>
    </source>
</evidence>
<dbReference type="EMBL" id="LDWY01000061">
    <property type="protein sequence ID" value="PHY90464.1"/>
    <property type="molecule type" value="Genomic_DNA"/>
</dbReference>
<feature type="signal peptide" evidence="1">
    <location>
        <begin position="1"/>
        <end position="22"/>
    </location>
</feature>
<dbReference type="PANTHER" id="PTHR35399">
    <property type="entry name" value="SLR8030 PROTEIN"/>
    <property type="match status" value="1"/>
</dbReference>
<dbReference type="RefSeq" id="WP_099461615.1">
    <property type="nucleotide sequence ID" value="NZ_LDWY01000061.1"/>
</dbReference>
<comment type="caution">
    <text evidence="2">The sequence shown here is derived from an EMBL/GenBank/DDBJ whole genome shotgun (WGS) entry which is preliminary data.</text>
</comment>
<name>A0A2G4R1M7_9BACT</name>
<feature type="chain" id="PRO_5013882081" evidence="1">
    <location>
        <begin position="23"/>
        <end position="603"/>
    </location>
</feature>
<evidence type="ECO:0000256" key="1">
    <source>
        <dbReference type="SAM" id="SignalP"/>
    </source>
</evidence>
<keyword evidence="1" id="KW-0732">Signal</keyword>
<evidence type="ECO:0000313" key="3">
    <source>
        <dbReference type="Proteomes" id="UP000237472"/>
    </source>
</evidence>
<proteinExistence type="predicted"/>
<gene>
    <name evidence="2" type="ORF">AA994_04965</name>
</gene>
<dbReference type="InterPro" id="IPR011042">
    <property type="entry name" value="6-blade_b-propeller_TolB-like"/>
</dbReference>
<accession>A0A2G4R1M7</accession>
<dbReference type="Proteomes" id="UP000237472">
    <property type="component" value="Unassembled WGS sequence"/>
</dbReference>
<sequence>MRRRDFLKASSLALSYVGFFTAAPINAFGTSLKGQNLLGFRAINASTKDEVIVPSGYEVKPLISFGDPLFSNATPFDESKTINANSIANIAKTFGDNTDGMSLFPLDDERAILCVNNEYINPELLFNDNGKTMDTQKVAYEQNAMGVSIFEIKQGQNGFEVVLDSPYNRRITAHTPMQISGMAKGHKSMQTKADTKGELALGTINNCANGQTPWGTYLTCEENFDDFFGSSDANYQFTKSEKRYGLGTKSTYGWELDSRFDLAKNPNEPNRFGWVVEIDPYDANSTPIKRTALGRFKHENVEIVISKEGYVIAYMGDDEANEFLYKFVSKNKFDKNNPQNNKNLLEEGTLYVAKFEGENLSGKGEWIELSYGKNGLDAKNGFQSQADVLINARLAGSVVGATPMDRPEWIAADEKGEFVYATLTNNKKREIPNAANPRTKNIYGQIIRWSYSKNNHLNTQFNWDIFLLAGNPAKYPNDLRKGTSNITKDNMFNSPDGLKFDKFGRLWIQTDGDYSNKGDYEGMGNNQMLCANPNTGEIKRFLTAPIAAEVTGIAFSSDYKTMFVGIQHPGEKLAPSHYPNGGNSTPRSTIVQIRKKDGGIIGS</sequence>
<reference evidence="3" key="1">
    <citation type="submission" date="2015-06" db="EMBL/GenBank/DDBJ databases">
        <authorList>
            <person name="Parisi A."/>
            <person name="Chiara M."/>
            <person name="Florio D."/>
            <person name="Miccolupo A."/>
            <person name="Manzari C."/>
            <person name="Mion D."/>
            <person name="Caruso M."/>
            <person name="D'erchia A.M."/>
            <person name="Zanoni R."/>
        </authorList>
    </citation>
    <scope>NUCLEOTIDE SEQUENCE [LARGE SCALE GENOMIC DNA]</scope>
    <source>
        <strain evidence="3">73/13</strain>
    </source>
</reference>
<dbReference type="AlphaFoldDB" id="A0A2G4R1M7"/>
<dbReference type="InterPro" id="IPR008557">
    <property type="entry name" value="PhoX"/>
</dbReference>
<organism evidence="2 3">
    <name type="scientific">Campylobacter vulpis</name>
    <dbReference type="NCBI Taxonomy" id="1655500"/>
    <lineage>
        <taxon>Bacteria</taxon>
        <taxon>Pseudomonadati</taxon>
        <taxon>Campylobacterota</taxon>
        <taxon>Epsilonproteobacteria</taxon>
        <taxon>Campylobacterales</taxon>
        <taxon>Campylobacteraceae</taxon>
        <taxon>Campylobacter</taxon>
    </lineage>
</organism>